<protein>
    <submittedName>
        <fullName evidence="1">Uncharacterized protein</fullName>
    </submittedName>
</protein>
<accession>A0ACC2T9A6</accession>
<name>A0ACC2T9A6_9FUNG</name>
<reference evidence="1" key="1">
    <citation type="submission" date="2022-04" db="EMBL/GenBank/DDBJ databases">
        <title>Genome of the entomopathogenic fungus Entomophthora muscae.</title>
        <authorList>
            <person name="Elya C."/>
            <person name="Lovett B.R."/>
            <person name="Lee E."/>
            <person name="Macias A.M."/>
            <person name="Hajek A.E."/>
            <person name="De Bivort B.L."/>
            <person name="Kasson M.T."/>
            <person name="De Fine Licht H.H."/>
            <person name="Stajich J.E."/>
        </authorList>
    </citation>
    <scope>NUCLEOTIDE SEQUENCE</scope>
    <source>
        <strain evidence="1">Berkeley</strain>
    </source>
</reference>
<dbReference type="Proteomes" id="UP001165960">
    <property type="component" value="Unassembled WGS sequence"/>
</dbReference>
<sequence length="88" mass="10170">MSSSHNNTTVDIKKELNLITSFVDKDPAAHYLIEKENGRLCRLGNSKPKECLELSLTQAQMFKRMQDLDFFCTLSANPRETYLTCRRL</sequence>
<keyword evidence="2" id="KW-1185">Reference proteome</keyword>
<proteinExistence type="predicted"/>
<gene>
    <name evidence="1" type="ORF">DSO57_1000151</name>
</gene>
<organism evidence="1 2">
    <name type="scientific">Entomophthora muscae</name>
    <dbReference type="NCBI Taxonomy" id="34485"/>
    <lineage>
        <taxon>Eukaryota</taxon>
        <taxon>Fungi</taxon>
        <taxon>Fungi incertae sedis</taxon>
        <taxon>Zoopagomycota</taxon>
        <taxon>Entomophthoromycotina</taxon>
        <taxon>Entomophthoromycetes</taxon>
        <taxon>Entomophthorales</taxon>
        <taxon>Entomophthoraceae</taxon>
        <taxon>Entomophthora</taxon>
    </lineage>
</organism>
<evidence type="ECO:0000313" key="1">
    <source>
        <dbReference type="EMBL" id="KAJ9071146.1"/>
    </source>
</evidence>
<evidence type="ECO:0000313" key="2">
    <source>
        <dbReference type="Proteomes" id="UP001165960"/>
    </source>
</evidence>
<dbReference type="EMBL" id="QTSX02003551">
    <property type="protein sequence ID" value="KAJ9071146.1"/>
    <property type="molecule type" value="Genomic_DNA"/>
</dbReference>
<comment type="caution">
    <text evidence="1">The sequence shown here is derived from an EMBL/GenBank/DDBJ whole genome shotgun (WGS) entry which is preliminary data.</text>
</comment>